<dbReference type="CDD" id="cd00143">
    <property type="entry name" value="PP2Cc"/>
    <property type="match status" value="1"/>
</dbReference>
<dbReference type="PANTHER" id="PTHR47992">
    <property type="entry name" value="PROTEIN PHOSPHATASE"/>
    <property type="match status" value="1"/>
</dbReference>
<accession>A0A7M2WRA0</accession>
<dbReference type="InterPro" id="IPR036457">
    <property type="entry name" value="PPM-type-like_dom_sf"/>
</dbReference>
<dbReference type="Gene3D" id="3.60.40.10">
    <property type="entry name" value="PPM-type phosphatase domain"/>
    <property type="match status" value="1"/>
</dbReference>
<dbReference type="SUPFAM" id="SSF81606">
    <property type="entry name" value="PP2C-like"/>
    <property type="match status" value="1"/>
</dbReference>
<dbReference type="EMBL" id="CP063458">
    <property type="protein sequence ID" value="QOV87929.1"/>
    <property type="molecule type" value="Genomic_DNA"/>
</dbReference>
<dbReference type="SMART" id="SM00331">
    <property type="entry name" value="PP2C_SIG"/>
    <property type="match status" value="1"/>
</dbReference>
<dbReference type="InterPro" id="IPR015655">
    <property type="entry name" value="PP2C"/>
</dbReference>
<dbReference type="KEGG" id="hbs:IPV69_16850"/>
<evidence type="ECO:0000259" key="1">
    <source>
        <dbReference type="PROSITE" id="PS51746"/>
    </source>
</evidence>
<dbReference type="PROSITE" id="PS51746">
    <property type="entry name" value="PPM_2"/>
    <property type="match status" value="1"/>
</dbReference>
<dbReference type="AlphaFoldDB" id="A0A7M2WRA0"/>
<dbReference type="InterPro" id="IPR001932">
    <property type="entry name" value="PPM-type_phosphatase-like_dom"/>
</dbReference>
<sequence length="250" mass="26808">MSLRIDHFGLTDTGRVRAGNEDAWAADEAQGLYIVADGMGGHNAGEIASQMVVSSLPKLMQKRGGSVMPRTSAAIARRLRSAVSRLSRDVFEQASAEPHLSGMGATVVAVMIHAGEAIVVHMGDSRVYLLRDGRLRLLTRDHSVIQILLDSGHITPEQAQFHPDRNRITASIGMPGDPTPDSRRVALRTGDRVLLCTDGLANMVDDLNICRIMGESATPEATCRNLIDAANAAGGDDNITAVVLEVHEEK</sequence>
<dbReference type="NCBIfam" id="NF033484">
    <property type="entry name" value="Stp1_PP2C_phos"/>
    <property type="match status" value="1"/>
</dbReference>
<protein>
    <submittedName>
        <fullName evidence="2">Stp1/IreP family PP2C-type Ser/Thr phosphatase</fullName>
    </submittedName>
</protein>
<name>A0A7M2WRA0_9BACT</name>
<organism evidence="2 3">
    <name type="scientific">Humisphaera borealis</name>
    <dbReference type="NCBI Taxonomy" id="2807512"/>
    <lineage>
        <taxon>Bacteria</taxon>
        <taxon>Pseudomonadati</taxon>
        <taxon>Planctomycetota</taxon>
        <taxon>Phycisphaerae</taxon>
        <taxon>Tepidisphaerales</taxon>
        <taxon>Tepidisphaeraceae</taxon>
        <taxon>Humisphaera</taxon>
    </lineage>
</organism>
<dbReference type="SMART" id="SM00332">
    <property type="entry name" value="PP2Cc"/>
    <property type="match status" value="1"/>
</dbReference>
<dbReference type="Pfam" id="PF13672">
    <property type="entry name" value="PP2C_2"/>
    <property type="match status" value="1"/>
</dbReference>
<evidence type="ECO:0000313" key="2">
    <source>
        <dbReference type="EMBL" id="QOV87929.1"/>
    </source>
</evidence>
<feature type="domain" description="PPM-type phosphatase" evidence="1">
    <location>
        <begin position="7"/>
        <end position="246"/>
    </location>
</feature>
<dbReference type="Proteomes" id="UP000593765">
    <property type="component" value="Chromosome"/>
</dbReference>
<dbReference type="GO" id="GO:0004722">
    <property type="term" value="F:protein serine/threonine phosphatase activity"/>
    <property type="evidence" value="ECO:0007669"/>
    <property type="project" value="InterPro"/>
</dbReference>
<keyword evidence="3" id="KW-1185">Reference proteome</keyword>
<dbReference type="RefSeq" id="WP_206290844.1">
    <property type="nucleotide sequence ID" value="NZ_CP063458.1"/>
</dbReference>
<proteinExistence type="predicted"/>
<evidence type="ECO:0000313" key="3">
    <source>
        <dbReference type="Proteomes" id="UP000593765"/>
    </source>
</evidence>
<reference evidence="2 3" key="1">
    <citation type="submission" date="2020-10" db="EMBL/GenBank/DDBJ databases">
        <title>Wide distribution of Phycisphaera-like planctomycetes from WD2101 soil group in peatlands and genome analysis of the first cultivated representative.</title>
        <authorList>
            <person name="Dedysh S.N."/>
            <person name="Beletsky A.V."/>
            <person name="Ivanova A."/>
            <person name="Kulichevskaya I.S."/>
            <person name="Suzina N.E."/>
            <person name="Philippov D.A."/>
            <person name="Rakitin A.L."/>
            <person name="Mardanov A.V."/>
            <person name="Ravin N.V."/>
        </authorList>
    </citation>
    <scope>NUCLEOTIDE SEQUENCE [LARGE SCALE GENOMIC DNA]</scope>
    <source>
        <strain evidence="2 3">M1803</strain>
    </source>
</reference>
<gene>
    <name evidence="2" type="ORF">IPV69_16850</name>
</gene>